<keyword evidence="3" id="KW-0813">Transport</keyword>
<dbReference type="GeneID" id="17352229"/>
<keyword evidence="5" id="KW-0029">Amino-acid transport</keyword>
<evidence type="ECO:0000256" key="6">
    <source>
        <dbReference type="ARBA" id="ARBA00022989"/>
    </source>
</evidence>
<evidence type="ECO:0000256" key="3">
    <source>
        <dbReference type="ARBA" id="ARBA00022448"/>
    </source>
</evidence>
<feature type="transmembrane region" description="Helical" evidence="8">
    <location>
        <begin position="241"/>
        <end position="266"/>
    </location>
</feature>
<keyword evidence="11" id="KW-1185">Reference proteome</keyword>
<dbReference type="eggNOG" id="KOG1305">
    <property type="taxonomic scope" value="Eukaryota"/>
</dbReference>
<sequence length="425" mass="43974">MNAAVHGTGITPLVASPLPPAASMGRETSQTDPQLLEELLPFLDTSSEGHMGTTGQQRCALSLAKSILGAGLVAVPHAFLLLGAVPATAAFLAVAALMLYSCRCLAAASHATAQLSYSGVLAAQLGRRAAAVLDVFMVLNCFGMMVVYVIAAGDAVVPDAEWLGNGVPAWLRALLSSRPTLLGLLTLLILAPLLSFRQLKQTTLVSALGVAAVALWASITLYLAAILALTWELLHESWQHAMLQLAAVLPVLIMAFMCQMSFFSVLRELEAPASPRRMTNTAGGALVLSLAVTLVLAASSEAVFGGSIGHNVLSSFSVANIRCVAEEFGDWQFYALTYGILAAVYLVAVSLPSVWKPLQLLGATAGAVIACVLPGCLALSLVHWRLWSGAGAGGVLLIALGLVLAVAGIAKLQNCRGGESAIGNA</sequence>
<evidence type="ECO:0000256" key="5">
    <source>
        <dbReference type="ARBA" id="ARBA00022970"/>
    </source>
</evidence>
<gene>
    <name evidence="10" type="ORF">CHLNCDRAFT_138482</name>
</gene>
<evidence type="ECO:0000313" key="11">
    <source>
        <dbReference type="Proteomes" id="UP000008141"/>
    </source>
</evidence>
<comment type="similarity">
    <text evidence="2">Belongs to the amino acid/polyamine transporter 2 family.</text>
</comment>
<feature type="transmembrane region" description="Helical" evidence="8">
    <location>
        <begin position="331"/>
        <end position="348"/>
    </location>
</feature>
<protein>
    <recommendedName>
        <fullName evidence="9">Amino acid transporter transmembrane domain-containing protein</fullName>
    </recommendedName>
</protein>
<feature type="transmembrane region" description="Helical" evidence="8">
    <location>
        <begin position="131"/>
        <end position="150"/>
    </location>
</feature>
<dbReference type="GO" id="GO:0016020">
    <property type="term" value="C:membrane"/>
    <property type="evidence" value="ECO:0007669"/>
    <property type="project" value="UniProtKB-SubCell"/>
</dbReference>
<dbReference type="OrthoDB" id="438545at2759"/>
<keyword evidence="6 8" id="KW-1133">Transmembrane helix</keyword>
<evidence type="ECO:0000256" key="2">
    <source>
        <dbReference type="ARBA" id="ARBA00008066"/>
    </source>
</evidence>
<feature type="transmembrane region" description="Helical" evidence="8">
    <location>
        <begin position="390"/>
        <end position="410"/>
    </location>
</feature>
<dbReference type="PANTHER" id="PTHR22950">
    <property type="entry name" value="AMINO ACID TRANSPORTER"/>
    <property type="match status" value="1"/>
</dbReference>
<feature type="transmembrane region" description="Helical" evidence="8">
    <location>
        <begin position="203"/>
        <end position="229"/>
    </location>
</feature>
<feature type="domain" description="Amino acid transporter transmembrane" evidence="9">
    <location>
        <begin position="58"/>
        <end position="320"/>
    </location>
</feature>
<dbReference type="EMBL" id="GL433854">
    <property type="protein sequence ID" value="EFN52813.1"/>
    <property type="molecule type" value="Genomic_DNA"/>
</dbReference>
<feature type="transmembrane region" description="Helical" evidence="8">
    <location>
        <begin position="170"/>
        <end position="191"/>
    </location>
</feature>
<dbReference type="KEGG" id="cvr:CHLNCDRAFT_138482"/>
<dbReference type="InterPro" id="IPR013057">
    <property type="entry name" value="AA_transpt_TM"/>
</dbReference>
<dbReference type="AlphaFoldDB" id="E1ZN55"/>
<accession>E1ZN55</accession>
<evidence type="ECO:0000313" key="10">
    <source>
        <dbReference type="EMBL" id="EFN52813.1"/>
    </source>
</evidence>
<evidence type="ECO:0000256" key="7">
    <source>
        <dbReference type="ARBA" id="ARBA00023136"/>
    </source>
</evidence>
<evidence type="ECO:0000256" key="8">
    <source>
        <dbReference type="SAM" id="Phobius"/>
    </source>
</evidence>
<feature type="transmembrane region" description="Helical" evidence="8">
    <location>
        <begin position="360"/>
        <end position="384"/>
    </location>
</feature>
<proteinExistence type="inferred from homology"/>
<dbReference type="PANTHER" id="PTHR22950:SF458">
    <property type="entry name" value="SODIUM-COUPLED NEUTRAL AMINO ACID TRANSPORTER 11-RELATED"/>
    <property type="match status" value="1"/>
</dbReference>
<dbReference type="Pfam" id="PF01490">
    <property type="entry name" value="Aa_trans"/>
    <property type="match status" value="1"/>
</dbReference>
<feature type="transmembrane region" description="Helical" evidence="8">
    <location>
        <begin position="78"/>
        <end position="100"/>
    </location>
</feature>
<feature type="transmembrane region" description="Helical" evidence="8">
    <location>
        <begin position="278"/>
        <end position="298"/>
    </location>
</feature>
<organism evidence="11">
    <name type="scientific">Chlorella variabilis</name>
    <name type="common">Green alga</name>
    <dbReference type="NCBI Taxonomy" id="554065"/>
    <lineage>
        <taxon>Eukaryota</taxon>
        <taxon>Viridiplantae</taxon>
        <taxon>Chlorophyta</taxon>
        <taxon>core chlorophytes</taxon>
        <taxon>Trebouxiophyceae</taxon>
        <taxon>Chlorellales</taxon>
        <taxon>Chlorellaceae</taxon>
        <taxon>Chlorella clade</taxon>
        <taxon>Chlorella</taxon>
    </lineage>
</organism>
<dbReference type="InParanoid" id="E1ZN55"/>
<name>E1ZN55_CHLVA</name>
<comment type="subcellular location">
    <subcellularLocation>
        <location evidence="1">Membrane</location>
        <topology evidence="1">Multi-pass membrane protein</topology>
    </subcellularLocation>
</comment>
<dbReference type="Proteomes" id="UP000008141">
    <property type="component" value="Unassembled WGS sequence"/>
</dbReference>
<keyword evidence="4 8" id="KW-0812">Transmembrane</keyword>
<dbReference type="GO" id="GO:0015179">
    <property type="term" value="F:L-amino acid transmembrane transporter activity"/>
    <property type="evidence" value="ECO:0007669"/>
    <property type="project" value="TreeGrafter"/>
</dbReference>
<evidence type="ECO:0000256" key="1">
    <source>
        <dbReference type="ARBA" id="ARBA00004141"/>
    </source>
</evidence>
<evidence type="ECO:0000256" key="4">
    <source>
        <dbReference type="ARBA" id="ARBA00022692"/>
    </source>
</evidence>
<reference evidence="10 11" key="1">
    <citation type="journal article" date="2010" name="Plant Cell">
        <title>The Chlorella variabilis NC64A genome reveals adaptation to photosymbiosis, coevolution with viruses, and cryptic sex.</title>
        <authorList>
            <person name="Blanc G."/>
            <person name="Duncan G."/>
            <person name="Agarkova I."/>
            <person name="Borodovsky M."/>
            <person name="Gurnon J."/>
            <person name="Kuo A."/>
            <person name="Lindquist E."/>
            <person name="Lucas S."/>
            <person name="Pangilinan J."/>
            <person name="Polle J."/>
            <person name="Salamov A."/>
            <person name="Terry A."/>
            <person name="Yamada T."/>
            <person name="Dunigan D.D."/>
            <person name="Grigoriev I.V."/>
            <person name="Claverie J.M."/>
            <person name="Van Etten J.L."/>
        </authorList>
    </citation>
    <scope>NUCLEOTIDE SEQUENCE [LARGE SCALE GENOMIC DNA]</scope>
    <source>
        <strain evidence="10 11">NC64A</strain>
    </source>
</reference>
<keyword evidence="7 8" id="KW-0472">Membrane</keyword>
<dbReference type="RefSeq" id="XP_005844915.1">
    <property type="nucleotide sequence ID" value="XM_005844853.1"/>
</dbReference>
<evidence type="ECO:0000259" key="9">
    <source>
        <dbReference type="Pfam" id="PF01490"/>
    </source>
</evidence>